<dbReference type="EMBL" id="JAAGOA010000007">
    <property type="protein sequence ID" value="NEE00963.1"/>
    <property type="molecule type" value="Genomic_DNA"/>
</dbReference>
<dbReference type="SUPFAM" id="SSF53474">
    <property type="entry name" value="alpha/beta-Hydrolases"/>
    <property type="match status" value="1"/>
</dbReference>
<dbReference type="AlphaFoldDB" id="A0A6L9S7K4"/>
<sequence length="747" mass="77152">MFTSSSRQRTRTTGMLARIGTAAILLSALHASSSAADDVATATAPTGRPDGTAAGTVVNGTAPAGEAGVAVDYAAYLPPGYQQSDESYATIYLLHGRGDTMDAWQRIAADLDELISDGTIDPLIAVMPDAPWSDRGNWYVDSAYTGDEAPAGAAVETALSSDLVAHIDQEYRTVADRDARAVGGYSMGGYGALRYALAHQDVFGAGMVLSPAVYVPQPPADSSARHYGAFGVGDALFDEDRYATLSYPALLPSIDPELTTHLFLAVGDDEWANPDPAEAEHDIDFETARIYNQVRRTGGITAELRILDGGHDWDVWRPAFREGIIDLDGYLRTVDPEPLAGDLYGTSGDDRAGGMVHTTDGPVVAINAADQIFGTTHSGRLDTVVLRRADDGTPAWATSVGTPANDRAYGMQPGPDGSVYVAGYTGGDLDGEHPGNARDDAYAARVSASGDVEWVTQFGDPDAADRIYATAPAPDGGLYVGGYTSGEAASPSAGDKDAVIARISPDGELVWTHQFGGSGEDKTLALAVDDAGTLHAGGVTSQSMPGGESSGGLDGWVAQFSVDGERQWTRQLGTAETDQVSALLTRSGGGVIAAGHTGGELASTSAGGTDAFVVELRPNGRTRWSVQAGSAGDDRAAGVVEMPDGRLVVAGHTDGAIGISAGGRDVFTYTLGTAGHAAKGRVSIEDSDQFGTAERDGADEWDEGNLYLTGDADGGVWVTGLTFGSTTGGSNNGAGDVFVSRLSSTDG</sequence>
<evidence type="ECO:0000256" key="1">
    <source>
        <dbReference type="SAM" id="SignalP"/>
    </source>
</evidence>
<dbReference type="PANTHER" id="PTHR48098:SF1">
    <property type="entry name" value="DIACYLGLYCEROL ACYLTRANSFERASE_MYCOLYLTRANSFERASE AG85A"/>
    <property type="match status" value="1"/>
</dbReference>
<proteinExistence type="predicted"/>
<dbReference type="InterPro" id="IPR000801">
    <property type="entry name" value="Esterase-like"/>
</dbReference>
<organism evidence="2 3">
    <name type="scientific">Phytoactinopolyspora halotolerans</name>
    <dbReference type="NCBI Taxonomy" id="1981512"/>
    <lineage>
        <taxon>Bacteria</taxon>
        <taxon>Bacillati</taxon>
        <taxon>Actinomycetota</taxon>
        <taxon>Actinomycetes</taxon>
        <taxon>Jiangellales</taxon>
        <taxon>Jiangellaceae</taxon>
        <taxon>Phytoactinopolyspora</taxon>
    </lineage>
</organism>
<dbReference type="PANTHER" id="PTHR48098">
    <property type="entry name" value="ENTEROCHELIN ESTERASE-RELATED"/>
    <property type="match status" value="1"/>
</dbReference>
<evidence type="ECO:0000313" key="3">
    <source>
        <dbReference type="Proteomes" id="UP000475214"/>
    </source>
</evidence>
<dbReference type="InterPro" id="IPR029058">
    <property type="entry name" value="AB_hydrolase_fold"/>
</dbReference>
<dbReference type="InterPro" id="IPR050583">
    <property type="entry name" value="Mycobacterial_A85_antigen"/>
</dbReference>
<accession>A0A6L9S7K4</accession>
<dbReference type="Gene3D" id="3.40.50.1820">
    <property type="entry name" value="alpha/beta hydrolase"/>
    <property type="match status" value="1"/>
</dbReference>
<reference evidence="2 3" key="1">
    <citation type="submission" date="2020-02" db="EMBL/GenBank/DDBJ databases">
        <authorList>
            <person name="Li X.-J."/>
            <person name="Han X.-M."/>
        </authorList>
    </citation>
    <scope>NUCLEOTIDE SEQUENCE [LARGE SCALE GENOMIC DNA]</scope>
    <source>
        <strain evidence="2 3">CCTCC AB 2017055</strain>
    </source>
</reference>
<keyword evidence="3" id="KW-1185">Reference proteome</keyword>
<gene>
    <name evidence="2" type="ORF">G1H10_12375</name>
</gene>
<dbReference type="SUPFAM" id="SSF101898">
    <property type="entry name" value="NHL repeat"/>
    <property type="match status" value="1"/>
</dbReference>
<dbReference type="Gene3D" id="2.80.10.50">
    <property type="match status" value="1"/>
</dbReference>
<dbReference type="GO" id="GO:0016747">
    <property type="term" value="F:acyltransferase activity, transferring groups other than amino-acyl groups"/>
    <property type="evidence" value="ECO:0007669"/>
    <property type="project" value="TreeGrafter"/>
</dbReference>
<dbReference type="Pfam" id="PF00756">
    <property type="entry name" value="Esterase"/>
    <property type="match status" value="1"/>
</dbReference>
<name>A0A6L9S7K4_9ACTN</name>
<keyword evidence="1" id="KW-0732">Signal</keyword>
<protein>
    <submittedName>
        <fullName evidence="2">Esterase</fullName>
    </submittedName>
</protein>
<comment type="caution">
    <text evidence="2">The sequence shown here is derived from an EMBL/GenBank/DDBJ whole genome shotgun (WGS) entry which is preliminary data.</text>
</comment>
<evidence type="ECO:0000313" key="2">
    <source>
        <dbReference type="EMBL" id="NEE00963.1"/>
    </source>
</evidence>
<feature type="chain" id="PRO_5039511825" evidence="1">
    <location>
        <begin position="37"/>
        <end position="747"/>
    </location>
</feature>
<feature type="signal peptide" evidence="1">
    <location>
        <begin position="1"/>
        <end position="36"/>
    </location>
</feature>
<dbReference type="RefSeq" id="WP_163737647.1">
    <property type="nucleotide sequence ID" value="NZ_JAAGOA010000007.1"/>
</dbReference>
<dbReference type="Proteomes" id="UP000475214">
    <property type="component" value="Unassembled WGS sequence"/>
</dbReference>